<dbReference type="GeneTree" id="ENSGT00390000006698"/>
<accession>A0A8C4KY26</accession>
<dbReference type="PANTHER" id="PTHR15830:SF10">
    <property type="entry name" value="TELOMERE LENGTH REGULATION PROTEIN TEL2 HOMOLOG"/>
    <property type="match status" value="1"/>
</dbReference>
<evidence type="ECO:0000256" key="8">
    <source>
        <dbReference type="ARBA" id="ARBA00023242"/>
    </source>
</evidence>
<evidence type="ECO:0000256" key="4">
    <source>
        <dbReference type="ARBA" id="ARBA00006133"/>
    </source>
</evidence>
<dbReference type="InterPro" id="IPR057348">
    <property type="entry name" value="TELO2_ARM"/>
</dbReference>
<evidence type="ECO:0000256" key="3">
    <source>
        <dbReference type="ARBA" id="ARBA00004496"/>
    </source>
</evidence>
<evidence type="ECO:0000256" key="2">
    <source>
        <dbReference type="ARBA" id="ARBA00004370"/>
    </source>
</evidence>
<reference evidence="13 14" key="1">
    <citation type="journal article" date="2020" name="Nat. Commun.">
        <title>Donkey genomes provide new insights into domestication and selection for coat color.</title>
        <authorList>
            <person name="Wang"/>
            <person name="C."/>
            <person name="Li"/>
            <person name="H."/>
            <person name="Guo"/>
            <person name="Y."/>
            <person name="Huang"/>
            <person name="J."/>
            <person name="Sun"/>
            <person name="Y."/>
            <person name="Min"/>
            <person name="J."/>
            <person name="Wang"/>
            <person name="J."/>
            <person name="Fang"/>
            <person name="X."/>
            <person name="Zhao"/>
            <person name="Z."/>
            <person name="Wang"/>
            <person name="S."/>
            <person name="Zhang"/>
            <person name="Y."/>
            <person name="Liu"/>
            <person name="Q."/>
            <person name="Jiang"/>
            <person name="Q."/>
            <person name="Wang"/>
            <person name="X."/>
            <person name="Guo"/>
            <person name="Y."/>
            <person name="Yang"/>
            <person name="C."/>
            <person name="Wang"/>
            <person name="Y."/>
            <person name="Tian"/>
            <person name="F."/>
            <person name="Zhuang"/>
            <person name="G."/>
            <person name="Fan"/>
            <person name="Y."/>
            <person name="Gao"/>
            <person name="Q."/>
            <person name="Li"/>
            <person name="Y."/>
            <person name="Ju"/>
            <person name="Z."/>
            <person name="Li"/>
            <person name="J."/>
            <person name="Li"/>
            <person name="R."/>
            <person name="Hou"/>
            <person name="M."/>
            <person name="Yang"/>
            <person name="G."/>
            <person name="Liu"/>
            <person name="G."/>
            <person name="Liu"/>
            <person name="W."/>
            <person name="Guo"/>
            <person name="J."/>
            <person name="Pan"/>
            <person name="S."/>
            <person name="Fan"/>
            <person name="G."/>
            <person name="Zhang"/>
            <person name="W."/>
            <person name="Zhang"/>
            <person name="R."/>
            <person name="Yu"/>
            <person name="J."/>
            <person name="Zhang"/>
            <person name="X."/>
            <person name="Yin"/>
            <person name="Q."/>
            <person name="Ji"/>
            <person name="C."/>
            <person name="Jin"/>
            <person name="Y."/>
            <person name="Yue"/>
            <person name="G."/>
            <person name="Liu"/>
            <person name="M."/>
            <person name="Xu"/>
            <person name="J."/>
            <person name="Liu"/>
            <person name="S."/>
            <person name="Jordana"/>
            <person name="J."/>
            <person name="Noce"/>
            <person name="A."/>
            <person name="Amills"/>
            <person name="M."/>
            <person name="Wu"/>
            <person name="D.D."/>
            <person name="Li"/>
            <person name="S."/>
            <person name="Zhou"/>
            <person name="X. and Zhong"/>
            <person name="J."/>
        </authorList>
    </citation>
    <scope>NUCLEOTIDE SEQUENCE [LARGE SCALE GENOMIC DNA]</scope>
</reference>
<feature type="compositionally biased region" description="Acidic residues" evidence="10">
    <location>
        <begin position="481"/>
        <end position="492"/>
    </location>
</feature>
<evidence type="ECO:0000256" key="9">
    <source>
        <dbReference type="ARBA" id="ARBA00053387"/>
    </source>
</evidence>
<evidence type="ECO:0000256" key="5">
    <source>
        <dbReference type="ARBA" id="ARBA00018231"/>
    </source>
</evidence>
<evidence type="ECO:0000256" key="7">
    <source>
        <dbReference type="ARBA" id="ARBA00023136"/>
    </source>
</evidence>
<dbReference type="AlphaFoldDB" id="A0A8C4KY26"/>
<evidence type="ECO:0000256" key="6">
    <source>
        <dbReference type="ARBA" id="ARBA00022490"/>
    </source>
</evidence>
<dbReference type="InterPro" id="IPR019337">
    <property type="entry name" value="Telomere_length_regulation_dom"/>
</dbReference>
<dbReference type="GO" id="GO:0044877">
    <property type="term" value="F:protein-containing complex binding"/>
    <property type="evidence" value="ECO:0007669"/>
    <property type="project" value="Ensembl"/>
</dbReference>
<dbReference type="GO" id="GO:0060090">
    <property type="term" value="F:molecular adaptor activity"/>
    <property type="evidence" value="ECO:0007669"/>
    <property type="project" value="Ensembl"/>
</dbReference>
<proteinExistence type="inferred from homology"/>
<reference evidence="13" key="2">
    <citation type="submission" date="2025-08" db="UniProtKB">
        <authorList>
            <consortium name="Ensembl"/>
        </authorList>
    </citation>
    <scope>IDENTIFICATION</scope>
</reference>
<feature type="region of interest" description="Disordered" evidence="10">
    <location>
        <begin position="443"/>
        <end position="503"/>
    </location>
</feature>
<feature type="domain" description="TELO2 ARM repeat" evidence="12">
    <location>
        <begin position="323"/>
        <end position="421"/>
    </location>
</feature>
<comment type="similarity">
    <text evidence="4">Belongs to the TEL2 family.</text>
</comment>
<dbReference type="InterPro" id="IPR051970">
    <property type="entry name" value="TEL2_Regulation"/>
</dbReference>
<evidence type="ECO:0000313" key="14">
    <source>
        <dbReference type="Proteomes" id="UP000694387"/>
    </source>
</evidence>
<dbReference type="InterPro" id="IPR038528">
    <property type="entry name" value="TEL2_C_sf"/>
</dbReference>
<protein>
    <recommendedName>
        <fullName evidence="5">Telomere length regulation protein TEL2 homolog</fullName>
    </recommendedName>
</protein>
<keyword evidence="7" id="KW-0472">Membrane</keyword>
<dbReference type="GO" id="GO:0016020">
    <property type="term" value="C:membrane"/>
    <property type="evidence" value="ECO:0007669"/>
    <property type="project" value="UniProtKB-SubCell"/>
</dbReference>
<sequence length="905" mass="99629">MDPALSAVRLSVREAVHTLSSEDGGRIFSTLGSLKRYLGQTENPALPGEQEEFARVHFSAFLRCLVSKLSPDWLELLPDGQLEELWASFFLEGPADQAFLVLMESIEGTAGPSFRLMKMAQLLARFLSAGRMAAVLEGQCWQHTESASPLLQETLLIRVVTLPDRLGNRLQRESLAVFLPQNYFPLLGEEIVRVLQAVVDSLRGGLDCSVSFVSQVLGKACVHGRQKEILGVLVPRLMALTQGSCLWQRVCWRLVERVPDRAMEAVLTGLVEAAPGPEVLSRLLGNLVMNSRKAQFVLTQKLLFLQYRCTTPMLQSLLGYLATDSQRRPLLVQALKELLETWGSSSAVRHTPLPQQRYVSKAVLICLVHLGDAELHDSRDELLASLMAGVKCRLDSSLPPVRRLGMVVAEVASTRIHPEGPPLRFQYEEDELSREMLALATSRPAADGSLETGPSVPPVAADTPDKEPEESDIPQPPPDGSDSELDSDDEFVPYDMSGDQELKSSKAPMYVRDCVEALTTSENWERWEAALRALEGLVFRSPAATREVSVELAKVLLHLEEKTSVAGFEGLRQRALVAVTVTDPARVAKYLTSQFYALNYSLRQRMDILDVLTLAAQELSRPGRLGRAPQRGSPGPASQPSSAVAPAWRAVVEERIRSKTRRFSKGSVGRGPAAGPNEFNSVAGYFFFPLVQHFDRPLVTFDLLGDDQLVLGRLAHTLGALMYLAVNTTVAVPMGKALLEFVWALRFHGDAYVRRGLLSAVSSVLLSVPAERLLADLPDELLEARAWLAGERWAVVGGRQAGGRCSPSSHEGLWSRAEAPELSKTQSKGQRLSCPQCGGGGTAIRGHWSPTGAPQRRHPVMRDGVCLFWKIPNLWKGYKVSTMDPRQIHQILAFCHILLLTTFFS</sequence>
<dbReference type="Ensembl" id="ENSEAST00005001571.2">
    <property type="protein sequence ID" value="ENSEASP00005001394.2"/>
    <property type="gene ID" value="ENSEASG00005000596.2"/>
</dbReference>
<feature type="region of interest" description="Disordered" evidence="10">
    <location>
        <begin position="623"/>
        <end position="645"/>
    </location>
</feature>
<gene>
    <name evidence="13" type="primary">TELO2</name>
</gene>
<feature type="domain" description="Telomere length regulation protein conserved" evidence="11">
    <location>
        <begin position="508"/>
        <end position="616"/>
    </location>
</feature>
<dbReference type="FunFam" id="1.25.40.720:FF:000003">
    <property type="entry name" value="Telomere length regulation protein TEL2 homolog"/>
    <property type="match status" value="1"/>
</dbReference>
<keyword evidence="8" id="KW-0539">Nucleus</keyword>
<evidence type="ECO:0000256" key="10">
    <source>
        <dbReference type="SAM" id="MobiDB-lite"/>
    </source>
</evidence>
<feature type="compositionally biased region" description="Low complexity" evidence="10">
    <location>
        <begin position="633"/>
        <end position="645"/>
    </location>
</feature>
<dbReference type="Pfam" id="PF25320">
    <property type="entry name" value="TELO2_ARM"/>
    <property type="match status" value="1"/>
</dbReference>
<keyword evidence="6" id="KW-0963">Cytoplasm</keyword>
<dbReference type="Pfam" id="PF10193">
    <property type="entry name" value="Telomere_reg-2"/>
    <property type="match status" value="1"/>
</dbReference>
<comment type="subcellular location">
    <subcellularLocation>
        <location evidence="3">Cytoplasm</location>
    </subcellularLocation>
    <subcellularLocation>
        <location evidence="2">Membrane</location>
    </subcellularLocation>
    <subcellularLocation>
        <location evidence="1">Nucleus</location>
    </subcellularLocation>
</comment>
<reference evidence="13" key="3">
    <citation type="submission" date="2025-09" db="UniProtKB">
        <authorList>
            <consortium name="Ensembl"/>
        </authorList>
    </citation>
    <scope>IDENTIFICATION</scope>
</reference>
<dbReference type="GO" id="GO:0019901">
    <property type="term" value="F:protein kinase binding"/>
    <property type="evidence" value="ECO:0007669"/>
    <property type="project" value="Ensembl"/>
</dbReference>
<dbReference type="GO" id="GO:0051083">
    <property type="term" value="P:'de novo' cotranslational protein folding"/>
    <property type="evidence" value="ECO:0007669"/>
    <property type="project" value="TreeGrafter"/>
</dbReference>
<evidence type="ECO:0000259" key="11">
    <source>
        <dbReference type="Pfam" id="PF10193"/>
    </source>
</evidence>
<dbReference type="FunFam" id="1.25.40.720:FF:000001">
    <property type="entry name" value="Telomere length regulation protein TEL2"/>
    <property type="match status" value="1"/>
</dbReference>
<evidence type="ECO:0000313" key="13">
    <source>
        <dbReference type="Ensembl" id="ENSEASP00005001394.2"/>
    </source>
</evidence>
<name>A0A8C4KY26_EQUAS</name>
<dbReference type="GO" id="GO:0016604">
    <property type="term" value="C:nuclear body"/>
    <property type="evidence" value="ECO:0007669"/>
    <property type="project" value="Ensembl"/>
</dbReference>
<dbReference type="PANTHER" id="PTHR15830">
    <property type="entry name" value="TELOMERE LENGTH REGULATION PROTEIN TEL2 FAMILY MEMBER"/>
    <property type="match status" value="1"/>
</dbReference>
<keyword evidence="14" id="KW-1185">Reference proteome</keyword>
<dbReference type="GO" id="GO:0042162">
    <property type="term" value="F:telomeric DNA binding"/>
    <property type="evidence" value="ECO:0007669"/>
    <property type="project" value="TreeGrafter"/>
</dbReference>
<dbReference type="Proteomes" id="UP000694387">
    <property type="component" value="Chromosome 14"/>
</dbReference>
<dbReference type="GO" id="GO:0051879">
    <property type="term" value="F:Hsp90 protein binding"/>
    <property type="evidence" value="ECO:0007669"/>
    <property type="project" value="Ensembl"/>
</dbReference>
<comment type="function">
    <text evidence="9">Regulator of the DNA damage response (DDR). Part of the TTT complex that is required to stabilize protein levels of the phosphatidylinositol 3-kinase-related protein kinase (PIKK) family proteins. The TTT complex is involved in the cellular resistance to DNA damage stresses, like ionizing radiation (IR), ultraviolet (UV) and mitomycin C (MMC). Together with the TTT complex and HSP90 may participate in the proper folding of newly synthesized PIKKs. Promotes assembly, stabilizes and maintains the activity of mTORC1 and mTORC2 complexes, which regulate cell growth and survival in response to nutrient and hormonal signals. May be involved in telomere length regulation.</text>
</comment>
<dbReference type="GO" id="GO:0005829">
    <property type="term" value="C:cytosol"/>
    <property type="evidence" value="ECO:0007669"/>
    <property type="project" value="Ensembl"/>
</dbReference>
<dbReference type="GO" id="GO:0050821">
    <property type="term" value="P:protein stabilization"/>
    <property type="evidence" value="ECO:0007669"/>
    <property type="project" value="Ensembl"/>
</dbReference>
<evidence type="ECO:0000256" key="1">
    <source>
        <dbReference type="ARBA" id="ARBA00004123"/>
    </source>
</evidence>
<evidence type="ECO:0000259" key="12">
    <source>
        <dbReference type="Pfam" id="PF25320"/>
    </source>
</evidence>
<dbReference type="Gene3D" id="1.25.40.720">
    <property type="entry name" value="Telomere length regulation protein 2, C-terminal domain"/>
    <property type="match status" value="2"/>
</dbReference>
<organism evidence="13 14">
    <name type="scientific">Equus asinus</name>
    <name type="common">Donkey</name>
    <name type="synonym">Equus africanus asinus</name>
    <dbReference type="NCBI Taxonomy" id="9793"/>
    <lineage>
        <taxon>Eukaryota</taxon>
        <taxon>Metazoa</taxon>
        <taxon>Chordata</taxon>
        <taxon>Craniata</taxon>
        <taxon>Vertebrata</taxon>
        <taxon>Euteleostomi</taxon>
        <taxon>Mammalia</taxon>
        <taxon>Eutheria</taxon>
        <taxon>Laurasiatheria</taxon>
        <taxon>Perissodactyla</taxon>
        <taxon>Equidae</taxon>
        <taxon>Equus</taxon>
    </lineage>
</organism>
<dbReference type="GO" id="GO:0110078">
    <property type="term" value="C:TTT Hsp90 cochaperone complex"/>
    <property type="evidence" value="ECO:0007669"/>
    <property type="project" value="Ensembl"/>
</dbReference>